<reference evidence="3 4" key="1">
    <citation type="submission" date="2015-06" db="EMBL/GenBank/DDBJ databases">
        <authorList>
            <person name="Hoefler B.C."/>
            <person name="Straight P.D."/>
        </authorList>
    </citation>
    <scope>NUCLEOTIDE SEQUENCE [LARGE SCALE GENOMIC DNA]</scope>
    <source>
        <strain evidence="3 4">Riq4</strain>
    </source>
</reference>
<keyword evidence="3" id="KW-0560">Oxidoreductase</keyword>
<keyword evidence="1" id="KW-0812">Transmembrane</keyword>
<dbReference type="PANTHER" id="PTHR40057">
    <property type="entry name" value="SLR1162 PROTEIN"/>
    <property type="match status" value="1"/>
</dbReference>
<feature type="transmembrane region" description="Helical" evidence="1">
    <location>
        <begin position="141"/>
        <end position="161"/>
    </location>
</feature>
<evidence type="ECO:0000259" key="2">
    <source>
        <dbReference type="PROSITE" id="PS51725"/>
    </source>
</evidence>
<dbReference type="GO" id="GO:0004497">
    <property type="term" value="F:monooxygenase activity"/>
    <property type="evidence" value="ECO:0007669"/>
    <property type="project" value="UniProtKB-KW"/>
</dbReference>
<evidence type="ECO:0000313" key="3">
    <source>
        <dbReference type="EMBL" id="KNH26518.1"/>
    </source>
</evidence>
<dbReference type="Gene3D" id="3.30.70.100">
    <property type="match status" value="1"/>
</dbReference>
<dbReference type="PATRIC" id="fig|317.197.peg.2283"/>
<keyword evidence="3" id="KW-0503">Monooxygenase</keyword>
<dbReference type="InterPro" id="IPR038762">
    <property type="entry name" value="ABM_predict"/>
</dbReference>
<name>A0A0L1MDB8_PSESX</name>
<evidence type="ECO:0000256" key="1">
    <source>
        <dbReference type="SAM" id="Phobius"/>
    </source>
</evidence>
<accession>A0A0L1MDB8</accession>
<dbReference type="Proteomes" id="UP000036955">
    <property type="component" value="Unassembled WGS sequence"/>
</dbReference>
<dbReference type="AlphaFoldDB" id="A0A0L1MDB8"/>
<dbReference type="InterPro" id="IPR011008">
    <property type="entry name" value="Dimeric_a/b-barrel"/>
</dbReference>
<gene>
    <name evidence="3" type="ORF">ACS77_14630</name>
</gene>
<comment type="caution">
    <text evidence="3">The sequence shown here is derived from an EMBL/GenBank/DDBJ whole genome shotgun (WGS) entry which is preliminary data.</text>
</comment>
<proteinExistence type="predicted"/>
<organism evidence="3 4">
    <name type="scientific">Pseudomonas syringae</name>
    <dbReference type="NCBI Taxonomy" id="317"/>
    <lineage>
        <taxon>Bacteria</taxon>
        <taxon>Pseudomonadati</taxon>
        <taxon>Pseudomonadota</taxon>
        <taxon>Gammaproteobacteria</taxon>
        <taxon>Pseudomonadales</taxon>
        <taxon>Pseudomonadaceae</taxon>
        <taxon>Pseudomonas</taxon>
    </lineage>
</organism>
<evidence type="ECO:0000313" key="4">
    <source>
        <dbReference type="Proteomes" id="UP000036955"/>
    </source>
</evidence>
<dbReference type="SUPFAM" id="SSF54909">
    <property type="entry name" value="Dimeric alpha+beta barrel"/>
    <property type="match status" value="1"/>
</dbReference>
<dbReference type="PROSITE" id="PS51725">
    <property type="entry name" value="ABM"/>
    <property type="match status" value="1"/>
</dbReference>
<feature type="transmembrane region" description="Helical" evidence="1">
    <location>
        <begin position="115"/>
        <end position="135"/>
    </location>
</feature>
<keyword evidence="1" id="KW-0472">Membrane</keyword>
<protein>
    <submittedName>
        <fullName evidence="3">Antibiotic biosynthesis monooxygenase</fullName>
    </submittedName>
</protein>
<dbReference type="OrthoDB" id="6986893at2"/>
<keyword evidence="1" id="KW-1133">Transmembrane helix</keyword>
<sequence length="189" mass="21249">MSTSPVTLMVARRVADGRYQDLMAWLREGEQLATDFPGYLGSGVLAPPPDDDEFQIIFRFADEQTMHAWEHSASRTAWLGRGSDLFAHPSEHRVSGIDGWFGAVGQRPPRWKQAVAIWLAFFPVSLLFNFVIGPLLVETSLLTRVFVSTLCLTPLMVYFFIPLSTRLLTGWLHTPSARPLPAEHNPQNQ</sequence>
<dbReference type="EMBL" id="LFQK01000025">
    <property type="protein sequence ID" value="KNH26518.1"/>
    <property type="molecule type" value="Genomic_DNA"/>
</dbReference>
<dbReference type="PANTHER" id="PTHR40057:SF1">
    <property type="entry name" value="SLR1162 PROTEIN"/>
    <property type="match status" value="1"/>
</dbReference>
<feature type="domain" description="ABM" evidence="2">
    <location>
        <begin position="6"/>
        <end position="94"/>
    </location>
</feature>
<dbReference type="InterPro" id="IPR007138">
    <property type="entry name" value="ABM_dom"/>
</dbReference>
<dbReference type="Pfam" id="PF03992">
    <property type="entry name" value="ABM"/>
    <property type="match status" value="1"/>
</dbReference>